<proteinExistence type="predicted"/>
<dbReference type="InterPro" id="IPR048428">
    <property type="entry name" value="YobI-NTPase"/>
</dbReference>
<organism evidence="4 5">
    <name type="scientific">Convivina intestini</name>
    <dbReference type="NCBI Taxonomy" id="1505726"/>
    <lineage>
        <taxon>Bacteria</taxon>
        <taxon>Bacillati</taxon>
        <taxon>Bacillota</taxon>
        <taxon>Bacilli</taxon>
        <taxon>Lactobacillales</taxon>
        <taxon>Lactobacillaceae</taxon>
        <taxon>Convivina</taxon>
    </lineage>
</organism>
<feature type="domain" description="YobI-like P-loop NTPase" evidence="3">
    <location>
        <begin position="22"/>
        <end position="403"/>
    </location>
</feature>
<gene>
    <name evidence="4" type="ORF">C7384_10753</name>
</gene>
<comment type="caution">
    <text evidence="4">The sequence shown here is derived from an EMBL/GenBank/DDBJ whole genome shotgun (WGS) entry which is preliminary data.</text>
</comment>
<evidence type="ECO:0000259" key="3">
    <source>
        <dbReference type="Pfam" id="PF20693"/>
    </source>
</evidence>
<sequence length="979" mass="113848">MKKKLKALVPDTNLSDSNYALYCSYLDDALADKRVNNIALMGKYGSGKSSIIGTYFNVENQGKNLSFIKKLFNCSVLTEKNSSKRTGKDSRILRVSFATFSSQQNIDSKLEVDKQTTVSDSEIFANIINQIIYQIKPKKIPLTKFKIKRPLEIKIKLSACVEVLLIILWLLKPKNMDIPFLKNIDVIRYLPILIAILGSVILWNVLSRIEFSKLKISWKGNETEINLLQDKLFEKYIAEILYLFENTDKTILVIEDLDRFDDLRVFEKLRELNTKLNLAGDKHWRFIYLLKDEMFKNSKERVKFFDVIIPVIPFMTSNNSFDKLSQLFSNRSKVLLSILSGYIDDYRVLLNIYNEYSVYLDILDSNDRLQFSRDDKDQLLALIAYKNFNPKGFEDLQNGQGVLGNLIKSSLEDLNKKINDYGNQWDFNALEGDGSPEEREQNEELEQKIQEGKKKLQNFHLSSIKGYSETLQKENDNILCALIDSDIIKLNYRDIINQFYGDDSTLKFIRNLYSPVNNTNNQMLRLYQLDELLDRLEDNDYRRPQILNLDLAKWLKLNDLNHFQMLVQTAIDDNSGFKEKLLNDDPTMYENIIAGEEVQFDVTKLQPIKVLDIILNNRYKNNEKNRQQLKEWLKSLVNVGSAESLINILKSKNVYDEIKPIVIDVLPVPIKDIRIFDLKIQEYLVKEKKIENSFTNIINYYENVGDKLDENLIGFINQYHNVDFNFSGEDYNTGRIINFLNDTLRNAKLSYVAFQNIWMKCPISNFVISNSEQIENTSNERIQFLVEIGRVTIDVGIIKLIDSKGITVFDHRKDSFSSYLKDSDNVFDTGVHDIGSLFSYENKILINNIKRVIYENEISIKNQELLIELLIVDSEWNNKIFVDNLSILSVQQVINYANSNDKSLNGSQNTTKNKIGDKIFSIINENNRRRTGFSFVNNYEMKKLLEWLQTKADFDNFKIDNHGRLKPVGFKNSKKINTK</sequence>
<keyword evidence="5" id="KW-1185">Reference proteome</keyword>
<feature type="coiled-coil region" evidence="1">
    <location>
        <begin position="435"/>
        <end position="462"/>
    </location>
</feature>
<dbReference type="RefSeq" id="WP_089939577.1">
    <property type="nucleotide sequence ID" value="NZ_CAKOEX010000007.1"/>
</dbReference>
<evidence type="ECO:0000313" key="4">
    <source>
        <dbReference type="EMBL" id="PVY83449.1"/>
    </source>
</evidence>
<keyword evidence="2" id="KW-0812">Transmembrane</keyword>
<protein>
    <recommendedName>
        <fullName evidence="3">YobI-like P-loop NTPase domain-containing protein</fullName>
    </recommendedName>
</protein>
<name>A0A2U1D785_9LACO</name>
<accession>A0A2U1D785</accession>
<dbReference type="SUPFAM" id="SSF52540">
    <property type="entry name" value="P-loop containing nucleoside triphosphate hydrolases"/>
    <property type="match status" value="1"/>
</dbReference>
<dbReference type="AlphaFoldDB" id="A0A2U1D785"/>
<evidence type="ECO:0000256" key="2">
    <source>
        <dbReference type="SAM" id="Phobius"/>
    </source>
</evidence>
<feature type="transmembrane region" description="Helical" evidence="2">
    <location>
        <begin position="186"/>
        <end position="206"/>
    </location>
</feature>
<keyword evidence="2" id="KW-0472">Membrane</keyword>
<dbReference type="Proteomes" id="UP000245433">
    <property type="component" value="Unassembled WGS sequence"/>
</dbReference>
<keyword evidence="2" id="KW-1133">Transmembrane helix</keyword>
<evidence type="ECO:0000256" key="1">
    <source>
        <dbReference type="SAM" id="Coils"/>
    </source>
</evidence>
<reference evidence="4 5" key="1">
    <citation type="submission" date="2018-04" db="EMBL/GenBank/DDBJ databases">
        <title>Genomic Encyclopedia of Type Strains, Phase IV (KMG-IV): sequencing the most valuable type-strain genomes for metagenomic binning, comparative biology and taxonomic classification.</title>
        <authorList>
            <person name="Goeker M."/>
        </authorList>
    </citation>
    <scope>NUCLEOTIDE SEQUENCE [LARGE SCALE GENOMIC DNA]</scope>
    <source>
        <strain evidence="4 5">DSM 28795</strain>
    </source>
</reference>
<dbReference type="OrthoDB" id="1701659at2"/>
<keyword evidence="1" id="KW-0175">Coiled coil</keyword>
<dbReference type="InterPro" id="IPR027417">
    <property type="entry name" value="P-loop_NTPase"/>
</dbReference>
<evidence type="ECO:0000313" key="5">
    <source>
        <dbReference type="Proteomes" id="UP000245433"/>
    </source>
</evidence>
<dbReference type="Pfam" id="PF20693">
    <property type="entry name" value="YobI-ATPase"/>
    <property type="match status" value="1"/>
</dbReference>
<dbReference type="EMBL" id="QEKT01000007">
    <property type="protein sequence ID" value="PVY83449.1"/>
    <property type="molecule type" value="Genomic_DNA"/>
</dbReference>